<comment type="caution">
    <text evidence="2">The sequence shown here is derived from an EMBL/GenBank/DDBJ whole genome shotgun (WGS) entry which is preliminary data.</text>
</comment>
<feature type="compositionally biased region" description="Low complexity" evidence="1">
    <location>
        <begin position="84"/>
        <end position="115"/>
    </location>
</feature>
<gene>
    <name evidence="2" type="ORF">Tco_1029567</name>
</gene>
<proteinExistence type="predicted"/>
<evidence type="ECO:0000313" key="2">
    <source>
        <dbReference type="EMBL" id="GJT70281.1"/>
    </source>
</evidence>
<evidence type="ECO:0000256" key="1">
    <source>
        <dbReference type="SAM" id="MobiDB-lite"/>
    </source>
</evidence>
<protein>
    <submittedName>
        <fullName evidence="2">Uncharacterized protein</fullName>
    </submittedName>
</protein>
<reference evidence="2" key="2">
    <citation type="submission" date="2022-01" db="EMBL/GenBank/DDBJ databases">
        <authorList>
            <person name="Yamashiro T."/>
            <person name="Shiraishi A."/>
            <person name="Satake H."/>
            <person name="Nakayama K."/>
        </authorList>
    </citation>
    <scope>NUCLEOTIDE SEQUENCE</scope>
</reference>
<feature type="region of interest" description="Disordered" evidence="1">
    <location>
        <begin position="80"/>
        <end position="145"/>
    </location>
</feature>
<evidence type="ECO:0000313" key="3">
    <source>
        <dbReference type="Proteomes" id="UP001151760"/>
    </source>
</evidence>
<reference evidence="2" key="1">
    <citation type="journal article" date="2022" name="Int. J. Mol. Sci.">
        <title>Draft Genome of Tanacetum Coccineum: Genomic Comparison of Closely Related Tanacetum-Family Plants.</title>
        <authorList>
            <person name="Yamashiro T."/>
            <person name="Shiraishi A."/>
            <person name="Nakayama K."/>
            <person name="Satake H."/>
        </authorList>
    </citation>
    <scope>NUCLEOTIDE SEQUENCE</scope>
</reference>
<keyword evidence="3" id="KW-1185">Reference proteome</keyword>
<sequence>MGKARPGVFIRSPEKVGPSYADPGSSSMNGPRTVNGKVVSSRGRGDGSKSRMYPSCIKTIDLVYTWDPIDVGDLQLPINHQINQEQEAPMQEQPVQEQPLQEQPVQRRPVQQPVQRKSERIAQILFNKPPTPGPGLDPDDAISIE</sequence>
<feature type="region of interest" description="Disordered" evidence="1">
    <location>
        <begin position="1"/>
        <end position="52"/>
    </location>
</feature>
<dbReference type="Proteomes" id="UP001151760">
    <property type="component" value="Unassembled WGS sequence"/>
</dbReference>
<name>A0ABQ5G417_9ASTR</name>
<organism evidence="2 3">
    <name type="scientific">Tanacetum coccineum</name>
    <dbReference type="NCBI Taxonomy" id="301880"/>
    <lineage>
        <taxon>Eukaryota</taxon>
        <taxon>Viridiplantae</taxon>
        <taxon>Streptophyta</taxon>
        <taxon>Embryophyta</taxon>
        <taxon>Tracheophyta</taxon>
        <taxon>Spermatophyta</taxon>
        <taxon>Magnoliopsida</taxon>
        <taxon>eudicotyledons</taxon>
        <taxon>Gunneridae</taxon>
        <taxon>Pentapetalae</taxon>
        <taxon>asterids</taxon>
        <taxon>campanulids</taxon>
        <taxon>Asterales</taxon>
        <taxon>Asteraceae</taxon>
        <taxon>Asteroideae</taxon>
        <taxon>Anthemideae</taxon>
        <taxon>Anthemidinae</taxon>
        <taxon>Tanacetum</taxon>
    </lineage>
</organism>
<dbReference type="EMBL" id="BQNB010018062">
    <property type="protein sequence ID" value="GJT70281.1"/>
    <property type="molecule type" value="Genomic_DNA"/>
</dbReference>
<accession>A0ABQ5G417</accession>